<organism evidence="1 2">
    <name type="scientific">Riccia fluitans</name>
    <dbReference type="NCBI Taxonomy" id="41844"/>
    <lineage>
        <taxon>Eukaryota</taxon>
        <taxon>Viridiplantae</taxon>
        <taxon>Streptophyta</taxon>
        <taxon>Embryophyta</taxon>
        <taxon>Marchantiophyta</taxon>
        <taxon>Marchantiopsida</taxon>
        <taxon>Marchantiidae</taxon>
        <taxon>Marchantiales</taxon>
        <taxon>Ricciaceae</taxon>
        <taxon>Riccia</taxon>
    </lineage>
</organism>
<comment type="caution">
    <text evidence="1">The sequence shown here is derived from an EMBL/GenBank/DDBJ whole genome shotgun (WGS) entry which is preliminary data.</text>
</comment>
<dbReference type="Proteomes" id="UP001605036">
    <property type="component" value="Unassembled WGS sequence"/>
</dbReference>
<dbReference type="EMBL" id="JBHFFA010000001">
    <property type="protein sequence ID" value="KAL2654209.1"/>
    <property type="molecule type" value="Genomic_DNA"/>
</dbReference>
<name>A0ABD1ZRZ4_9MARC</name>
<sequence>MINSQEKTISAFKTKKRPRHERLTWLLVNPTSSADAVSVSKLDTWPVNFRSGAHCYDSLWIESSASLLEESRCLHEML</sequence>
<reference evidence="1 2" key="1">
    <citation type="submission" date="2024-09" db="EMBL/GenBank/DDBJ databases">
        <title>Chromosome-scale assembly of Riccia fluitans.</title>
        <authorList>
            <person name="Paukszto L."/>
            <person name="Sawicki J."/>
            <person name="Karawczyk K."/>
            <person name="Piernik-Szablinska J."/>
            <person name="Szczecinska M."/>
            <person name="Mazdziarz M."/>
        </authorList>
    </citation>
    <scope>NUCLEOTIDE SEQUENCE [LARGE SCALE GENOMIC DNA]</scope>
    <source>
        <strain evidence="1">Rf_01</strain>
        <tissue evidence="1">Aerial parts of the thallus</tissue>
    </source>
</reference>
<proteinExistence type="predicted"/>
<evidence type="ECO:0000313" key="1">
    <source>
        <dbReference type="EMBL" id="KAL2654209.1"/>
    </source>
</evidence>
<protein>
    <submittedName>
        <fullName evidence="1">Uncharacterized protein</fullName>
    </submittedName>
</protein>
<gene>
    <name evidence="1" type="ORF">R1flu_022337</name>
</gene>
<accession>A0ABD1ZRZ4</accession>
<evidence type="ECO:0000313" key="2">
    <source>
        <dbReference type="Proteomes" id="UP001605036"/>
    </source>
</evidence>
<keyword evidence="2" id="KW-1185">Reference proteome</keyword>
<dbReference type="AlphaFoldDB" id="A0ABD1ZRZ4"/>